<dbReference type="EMBL" id="AP026830">
    <property type="protein sequence ID" value="BDR92200.1"/>
    <property type="molecule type" value="Genomic_DNA"/>
</dbReference>
<organism evidence="3 4">
    <name type="scientific">Vulcanisaeta souniana JCM 11219</name>
    <dbReference type="NCBI Taxonomy" id="1293586"/>
    <lineage>
        <taxon>Archaea</taxon>
        <taxon>Thermoproteota</taxon>
        <taxon>Thermoprotei</taxon>
        <taxon>Thermoproteales</taxon>
        <taxon>Thermoproteaceae</taxon>
        <taxon>Vulcanisaeta</taxon>
    </lineage>
</organism>
<accession>A0A830DZ72</accession>
<dbReference type="Proteomes" id="UP001060771">
    <property type="component" value="Chromosome"/>
</dbReference>
<keyword evidence="1" id="KW-0472">Membrane</keyword>
<gene>
    <name evidence="3" type="ORF">GCM10007112_00160</name>
    <name evidence="2" type="ORF">Vsou_12930</name>
</gene>
<sequence>MFIRHAYEGDDGINLAIAAAVGLVFSMALLLFIRLIRPISLSVHRELFGAGIFAVSILFFLWLLTSSVRSKRRD</sequence>
<keyword evidence="5" id="KW-1185">Reference proteome</keyword>
<feature type="transmembrane region" description="Helical" evidence="1">
    <location>
        <begin position="47"/>
        <end position="65"/>
    </location>
</feature>
<dbReference type="OrthoDB" id="379291at2157"/>
<reference evidence="2" key="4">
    <citation type="journal article" date="2023" name="Microbiol. Resour. Announc.">
        <title>Complete Genome Sequence of Vulcanisaeta souniana Strain IC-059, a Hyperthermophilic Archaeon Isolated from Hot Spring Water in Japan.</title>
        <authorList>
            <person name="Kato S."/>
            <person name="Itoh T."/>
            <person name="Wu L."/>
            <person name="Ma J."/>
            <person name="Ohkuma M."/>
        </authorList>
    </citation>
    <scope>NUCLEOTIDE SEQUENCE</scope>
    <source>
        <strain evidence="2">JCM 11219</strain>
    </source>
</reference>
<keyword evidence="1" id="KW-1133">Transmembrane helix</keyword>
<reference evidence="3" key="2">
    <citation type="submission" date="2020-09" db="EMBL/GenBank/DDBJ databases">
        <authorList>
            <person name="Sun Q."/>
            <person name="Ohkuma M."/>
        </authorList>
    </citation>
    <scope>NUCLEOTIDE SEQUENCE</scope>
    <source>
        <strain evidence="3">JCM 11219</strain>
    </source>
</reference>
<reference evidence="3" key="1">
    <citation type="journal article" date="2014" name="Int. J. Syst. Evol. Microbiol.">
        <title>Complete genome sequence of Corynebacterium casei LMG S-19264T (=DSM 44701T), isolated from a smear-ripened cheese.</title>
        <authorList>
            <consortium name="US DOE Joint Genome Institute (JGI-PGF)"/>
            <person name="Walter F."/>
            <person name="Albersmeier A."/>
            <person name="Kalinowski J."/>
            <person name="Ruckert C."/>
        </authorList>
    </citation>
    <scope>NUCLEOTIDE SEQUENCE</scope>
    <source>
        <strain evidence="3">JCM 11219</strain>
    </source>
</reference>
<dbReference type="RefSeq" id="WP_054843050.1">
    <property type="nucleotide sequence ID" value="NZ_AP026830.1"/>
</dbReference>
<protein>
    <submittedName>
        <fullName evidence="3">Uncharacterized protein</fullName>
    </submittedName>
</protein>
<evidence type="ECO:0000313" key="3">
    <source>
        <dbReference type="EMBL" id="GGI67156.1"/>
    </source>
</evidence>
<feature type="transmembrane region" description="Helical" evidence="1">
    <location>
        <begin position="12"/>
        <end position="35"/>
    </location>
</feature>
<dbReference type="AlphaFoldDB" id="A0A830DZ72"/>
<evidence type="ECO:0000313" key="4">
    <source>
        <dbReference type="Proteomes" id="UP000657075"/>
    </source>
</evidence>
<dbReference type="EMBL" id="BMNM01000001">
    <property type="protein sequence ID" value="GGI67156.1"/>
    <property type="molecule type" value="Genomic_DNA"/>
</dbReference>
<evidence type="ECO:0000313" key="5">
    <source>
        <dbReference type="Proteomes" id="UP001060771"/>
    </source>
</evidence>
<dbReference type="Proteomes" id="UP000657075">
    <property type="component" value="Unassembled WGS sequence"/>
</dbReference>
<dbReference type="GeneID" id="76206843"/>
<proteinExistence type="predicted"/>
<reference evidence="5" key="3">
    <citation type="submission" date="2022-09" db="EMBL/GenBank/DDBJ databases">
        <title>Complete genome sequence of Vulcanisaeta souniana.</title>
        <authorList>
            <person name="Kato S."/>
            <person name="Itoh T."/>
            <person name="Ohkuma M."/>
        </authorList>
    </citation>
    <scope>NUCLEOTIDE SEQUENCE [LARGE SCALE GENOMIC DNA]</scope>
    <source>
        <strain evidence="5">JCM 11219</strain>
    </source>
</reference>
<keyword evidence="1" id="KW-0812">Transmembrane</keyword>
<name>A0A830DZ72_9CREN</name>
<evidence type="ECO:0000313" key="2">
    <source>
        <dbReference type="EMBL" id="BDR92200.1"/>
    </source>
</evidence>
<evidence type="ECO:0000256" key="1">
    <source>
        <dbReference type="SAM" id="Phobius"/>
    </source>
</evidence>